<evidence type="ECO:0000313" key="2">
    <source>
        <dbReference type="Proteomes" id="UP001164539"/>
    </source>
</evidence>
<reference evidence="1 2" key="1">
    <citation type="journal article" date="2023" name="Science">
        <title>Complex scaffold remodeling in plant triterpene biosynthesis.</title>
        <authorList>
            <person name="De La Pena R."/>
            <person name="Hodgson H."/>
            <person name="Liu J.C."/>
            <person name="Stephenson M.J."/>
            <person name="Martin A.C."/>
            <person name="Owen C."/>
            <person name="Harkess A."/>
            <person name="Leebens-Mack J."/>
            <person name="Jimenez L.E."/>
            <person name="Osbourn A."/>
            <person name="Sattely E.S."/>
        </authorList>
    </citation>
    <scope>NUCLEOTIDE SEQUENCE [LARGE SCALE GENOMIC DNA]</scope>
    <source>
        <strain evidence="2">cv. JPN11</strain>
        <tissue evidence="1">Leaf</tissue>
    </source>
</reference>
<evidence type="ECO:0000313" key="1">
    <source>
        <dbReference type="EMBL" id="KAJ4716527.1"/>
    </source>
</evidence>
<accession>A0ACC1XYK5</accession>
<keyword evidence="2" id="KW-1185">Reference proteome</keyword>
<gene>
    <name evidence="1" type="ORF">OWV82_011532</name>
</gene>
<protein>
    <submittedName>
        <fullName evidence="1">Pectinesterase</fullName>
    </submittedName>
</protein>
<organism evidence="1 2">
    <name type="scientific">Melia azedarach</name>
    <name type="common">Chinaberry tree</name>
    <dbReference type="NCBI Taxonomy" id="155640"/>
    <lineage>
        <taxon>Eukaryota</taxon>
        <taxon>Viridiplantae</taxon>
        <taxon>Streptophyta</taxon>
        <taxon>Embryophyta</taxon>
        <taxon>Tracheophyta</taxon>
        <taxon>Spermatophyta</taxon>
        <taxon>Magnoliopsida</taxon>
        <taxon>eudicotyledons</taxon>
        <taxon>Gunneridae</taxon>
        <taxon>Pentapetalae</taxon>
        <taxon>rosids</taxon>
        <taxon>malvids</taxon>
        <taxon>Sapindales</taxon>
        <taxon>Meliaceae</taxon>
        <taxon>Melia</taxon>
    </lineage>
</organism>
<dbReference type="Proteomes" id="UP001164539">
    <property type="component" value="Chromosome 6"/>
</dbReference>
<dbReference type="EMBL" id="CM051399">
    <property type="protein sequence ID" value="KAJ4716527.1"/>
    <property type="molecule type" value="Genomic_DNA"/>
</dbReference>
<name>A0ACC1XYK5_MELAZ</name>
<proteinExistence type="predicted"/>
<sequence length="315" mass="34406">MGSAAMRIYGRVSSLFVATFVFATIMATTSATTSSIDLSTAVLIRVDQSGRGDFKKIQDAIDAVPSNNSELVFIWVKPGTYREKIVVPVDKPFITLSGTQASKTIITWSDGGDIFESPTLTVLASDFVARLLTIENTYGSAGKAVALRVSADRAAFYGCRILSYQDTLLDDTGNHYYSNCYIEGATDFICGNAASLFERCHLHTLSGRLCLEGHGVLIPKWCMALTYMSSVILPQGWDDWRDNKKQSTVYYGEYKNYGPGANTSKRVAWSKSLSNDEAAAFLTKDVIGEKNWLRPAPSNFKRGSTIIAGKADGTK</sequence>
<comment type="caution">
    <text evidence="1">The sequence shown here is derived from an EMBL/GenBank/DDBJ whole genome shotgun (WGS) entry which is preliminary data.</text>
</comment>